<dbReference type="EMBL" id="CAADIA010000006">
    <property type="protein sequence ID" value="VFR32305.1"/>
    <property type="molecule type" value="Genomic_DNA"/>
</dbReference>
<gene>
    <name evidence="2" type="ORF">ANK1_4130</name>
    <name evidence="3" type="ORF">ANK2_4131</name>
</gene>
<keyword evidence="1" id="KW-0175">Coiled coil</keyword>
<name>A0A484SH75_9ZZZZ</name>
<reference evidence="3" key="1">
    <citation type="submission" date="2019-03" db="EMBL/GenBank/DDBJ databases">
        <authorList>
            <person name="Danneels B."/>
        </authorList>
    </citation>
    <scope>NUCLEOTIDE SEQUENCE</scope>
</reference>
<evidence type="ECO:0008006" key="4">
    <source>
        <dbReference type="Google" id="ProtNLM"/>
    </source>
</evidence>
<evidence type="ECO:0000313" key="3">
    <source>
        <dbReference type="EMBL" id="VFR61161.1"/>
    </source>
</evidence>
<feature type="coiled-coil region" evidence="1">
    <location>
        <begin position="121"/>
        <end position="148"/>
    </location>
</feature>
<evidence type="ECO:0000256" key="1">
    <source>
        <dbReference type="SAM" id="Coils"/>
    </source>
</evidence>
<sequence length="231" mass="25781">MEAAIRWCGLQRHEHQILGVVGKKHLPDIDDFPRWPLLRLNAERLLDALTNGDIPYGRNGVTCQDPSLLDDPDLTLRHVDLKLWMSRFYPSERPGFLFDAIERKLHTAISIEVVQALLADRESLQIQLADGTRELDALRAQLDVLRRELSNRPIDAAPSARSEATYLGIVGGMLGLMLGRTPSGMPYSSFSTQEAIISAMVAHYGGVMGITERTLQTKFAQAKRKVHSEIA</sequence>
<accession>A0A484SH75</accession>
<organism evidence="3">
    <name type="scientific">plant metagenome</name>
    <dbReference type="NCBI Taxonomy" id="1297885"/>
    <lineage>
        <taxon>unclassified sequences</taxon>
        <taxon>metagenomes</taxon>
        <taxon>organismal metagenomes</taxon>
    </lineage>
</organism>
<dbReference type="EMBL" id="CAADIF010000005">
    <property type="protein sequence ID" value="VFR61161.1"/>
    <property type="molecule type" value="Genomic_DNA"/>
</dbReference>
<dbReference type="AlphaFoldDB" id="A0A484SH75"/>
<protein>
    <recommendedName>
        <fullName evidence="4">Receptor protein-tyrosine kinase</fullName>
    </recommendedName>
</protein>
<evidence type="ECO:0000313" key="2">
    <source>
        <dbReference type="EMBL" id="VFR32305.1"/>
    </source>
</evidence>
<proteinExistence type="predicted"/>